<keyword evidence="2" id="KW-0333">Golgi apparatus</keyword>
<dbReference type="GO" id="GO:1990745">
    <property type="term" value="C:EARP complex"/>
    <property type="evidence" value="ECO:0007669"/>
    <property type="project" value="TreeGrafter"/>
</dbReference>
<dbReference type="Proteomes" id="UP000195012">
    <property type="component" value="Unassembled WGS sequence"/>
</dbReference>
<dbReference type="GO" id="GO:0016020">
    <property type="term" value="C:membrane"/>
    <property type="evidence" value="ECO:0007669"/>
    <property type="project" value="TreeGrafter"/>
</dbReference>
<evidence type="ECO:0000313" key="5">
    <source>
        <dbReference type="Proteomes" id="UP000195012"/>
    </source>
</evidence>
<dbReference type="GO" id="GO:0007030">
    <property type="term" value="P:Golgi organization"/>
    <property type="evidence" value="ECO:0007669"/>
    <property type="project" value="UniProtKB-UniRule"/>
</dbReference>
<dbReference type="VEuPathDB" id="PlasmoDB:PKNOH_S02305900"/>
<keyword evidence="2" id="KW-0813">Transport</keyword>
<protein>
    <recommendedName>
        <fullName evidence="2">Vacuolar protein sorting-associated protein 51 homolog</fullName>
    </recommendedName>
</protein>
<comment type="subcellular location">
    <subcellularLocation>
        <location evidence="2">Golgi apparatus</location>
        <location evidence="2">trans-Golgi network</location>
    </subcellularLocation>
</comment>
<reference evidence="4 5" key="1">
    <citation type="submission" date="2017-05" db="EMBL/GenBank/DDBJ databases">
        <title>PacBio assembly of a Plasmodium knowlesi genome sequence with Hi-C correction and manual annotation of the SICAvar gene family.</title>
        <authorList>
            <person name="Lapp S.A."/>
            <person name="Geraldo J.A."/>
            <person name="Chien J.-T."/>
            <person name="Ay F."/>
            <person name="Pakala S.B."/>
            <person name="Batugedara G."/>
            <person name="Humphrey J.C."/>
            <person name="Debarry J.D."/>
            <person name="Le Roch K.G."/>
            <person name="Galinski M.R."/>
            <person name="Kissinger J.C."/>
        </authorList>
    </citation>
    <scope>NUCLEOTIDE SEQUENCE [LARGE SCALE GENOMIC DNA]</scope>
    <source>
        <strain evidence="5">Malayan Strain Pk1 (A+)</strain>
    </source>
</reference>
<keyword evidence="2" id="KW-0653">Protein transport</keyword>
<dbReference type="PANTHER" id="PTHR15954:SF4">
    <property type="entry name" value="VACUOLAR PROTEIN SORTING-ASSOCIATED PROTEIN 51 HOMOLOG"/>
    <property type="match status" value="1"/>
</dbReference>
<keyword evidence="2" id="KW-0445">Lipid transport</keyword>
<dbReference type="GO" id="GO:0007041">
    <property type="term" value="P:lysosomal transport"/>
    <property type="evidence" value="ECO:0007669"/>
    <property type="project" value="TreeGrafter"/>
</dbReference>
<comment type="subunit">
    <text evidence="2">Component of the Golgi-associated retrograde protein (GARP) complex.</text>
</comment>
<evidence type="ECO:0000256" key="3">
    <source>
        <dbReference type="SAM" id="Phobius"/>
    </source>
</evidence>
<dbReference type="GO" id="GO:0032456">
    <property type="term" value="P:endocytic recycling"/>
    <property type="evidence" value="ECO:0007669"/>
    <property type="project" value="TreeGrafter"/>
</dbReference>
<comment type="caution">
    <text evidence="4">The sequence shown here is derived from an EMBL/GenBank/DDBJ whole genome shotgun (WGS) entry which is preliminary data.</text>
</comment>
<dbReference type="InterPro" id="IPR014812">
    <property type="entry name" value="Vps51"/>
</dbReference>
<keyword evidence="3" id="KW-0812">Transmembrane</keyword>
<dbReference type="GO" id="GO:0042147">
    <property type="term" value="P:retrograde transport, endosome to Golgi"/>
    <property type="evidence" value="ECO:0007669"/>
    <property type="project" value="UniProtKB-UniRule"/>
</dbReference>
<dbReference type="VEuPathDB" id="PlasmoDB:PKNH_0313550"/>
<dbReference type="GO" id="GO:0000938">
    <property type="term" value="C:GARP complex"/>
    <property type="evidence" value="ECO:0007669"/>
    <property type="project" value="UniProtKB-UniRule"/>
</dbReference>
<proteinExistence type="inferred from homology"/>
<comment type="function">
    <text evidence="2">Acts as component of the GARP complex that is involved in retrograde transport from early and late endosomes to the trans-Golgi network (TGN).</text>
</comment>
<keyword evidence="3" id="KW-1133">Transmembrane helix</keyword>
<dbReference type="GO" id="GO:0006869">
    <property type="term" value="P:lipid transport"/>
    <property type="evidence" value="ECO:0007669"/>
    <property type="project" value="UniProtKB-UniRule"/>
</dbReference>
<sequence>MFSDVLEFTFCIICTWMFISLYLRRPCSNLDVSTRGEILHLEKKKIILVIIKILFKNYSEYVRDLHFNEYGFEKLRVNFFFFFHCLKIFVPMDDEHVLFVILNEVLISAYERSMNFTLSNAGVNALYQAYLLSEIDCDIEANRKFIMNSLRRV</sequence>
<feature type="transmembrane region" description="Helical" evidence="3">
    <location>
        <begin position="6"/>
        <end position="23"/>
    </location>
</feature>
<comment type="similarity">
    <text evidence="1 2">Belongs to the VPS51 family.</text>
</comment>
<accession>A0A1Y3DV44</accession>
<organism evidence="4 5">
    <name type="scientific">Plasmodium knowlesi</name>
    <dbReference type="NCBI Taxonomy" id="5850"/>
    <lineage>
        <taxon>Eukaryota</taxon>
        <taxon>Sar</taxon>
        <taxon>Alveolata</taxon>
        <taxon>Apicomplexa</taxon>
        <taxon>Aconoidasida</taxon>
        <taxon>Haemosporida</taxon>
        <taxon>Plasmodiidae</taxon>
        <taxon>Plasmodium</taxon>
        <taxon>Plasmodium (Plasmodium)</taxon>
    </lineage>
</organism>
<dbReference type="AlphaFoldDB" id="A0A1Y3DV44"/>
<evidence type="ECO:0000256" key="1">
    <source>
        <dbReference type="ARBA" id="ARBA00006080"/>
    </source>
</evidence>
<gene>
    <name evidence="4" type="ORF">PKNOH_S02305900</name>
</gene>
<dbReference type="GO" id="GO:0005829">
    <property type="term" value="C:cytosol"/>
    <property type="evidence" value="ECO:0007669"/>
    <property type="project" value="GOC"/>
</dbReference>
<dbReference type="EMBL" id="NETL01000016">
    <property type="protein sequence ID" value="OTN68534.1"/>
    <property type="molecule type" value="Genomic_DNA"/>
</dbReference>
<dbReference type="GO" id="GO:0048193">
    <property type="term" value="P:Golgi vesicle transport"/>
    <property type="evidence" value="ECO:0007669"/>
    <property type="project" value="TreeGrafter"/>
</dbReference>
<name>A0A1Y3DV44_PLAKN</name>
<evidence type="ECO:0000256" key="2">
    <source>
        <dbReference type="RuleBase" id="RU368010"/>
    </source>
</evidence>
<dbReference type="PANTHER" id="PTHR15954">
    <property type="entry name" value="VACUOLAR PROTEIN SORTING-ASSOCIATED PROTEIN 51 HOMOLOG"/>
    <property type="match status" value="1"/>
</dbReference>
<keyword evidence="3" id="KW-0472">Membrane</keyword>
<evidence type="ECO:0000313" key="4">
    <source>
        <dbReference type="EMBL" id="OTN68534.1"/>
    </source>
</evidence>
<dbReference type="GO" id="GO:0015031">
    <property type="term" value="P:protein transport"/>
    <property type="evidence" value="ECO:0007669"/>
    <property type="project" value="UniProtKB-UniRule"/>
</dbReference>